<name>A0A1M5E829_9BACE</name>
<dbReference type="InterPro" id="IPR005077">
    <property type="entry name" value="Peptidase_C11"/>
</dbReference>
<dbReference type="AlphaFoldDB" id="A0A1M5E829"/>
<keyword evidence="1" id="KW-0732">Signal</keyword>
<keyword evidence="3" id="KW-1185">Reference proteome</keyword>
<evidence type="ECO:0000313" key="2">
    <source>
        <dbReference type="EMBL" id="SHF75340.1"/>
    </source>
</evidence>
<dbReference type="EMBL" id="FQTV01000013">
    <property type="protein sequence ID" value="SHF75340.1"/>
    <property type="molecule type" value="Genomic_DNA"/>
</dbReference>
<reference evidence="2 3" key="1">
    <citation type="submission" date="2016-11" db="EMBL/GenBank/DDBJ databases">
        <authorList>
            <person name="Jaros S."/>
            <person name="Januszkiewicz K."/>
            <person name="Wedrychowicz H."/>
        </authorList>
    </citation>
    <scope>NUCLEOTIDE SEQUENCE [LARGE SCALE GENOMIC DNA]</scope>
    <source>
        <strain evidence="2 3">DSM 26991</strain>
    </source>
</reference>
<dbReference type="STRING" id="1297750.SAMN05444405_11345"/>
<dbReference type="PROSITE" id="PS51257">
    <property type="entry name" value="PROKAR_LIPOPROTEIN"/>
    <property type="match status" value="1"/>
</dbReference>
<sequence length="391" mass="43745">MKKLFLLLLGIIVFSACHHDDDPTPSAINNRTVLVYMVADNNLTSNVEANIDSMMSGYKTAEVTGNLLIYLDDSGKTPVIYKLKKSSNGTVTKETVKSYSEQNSLDVSVMKSVLSDVYTSYPADSYGLVLWSHGKSWVPSQYETISTKWFGQDQSTTTQGDETNYMDIPDLADALSGAPHLDFIMFDACNMSCVEVAYELKDHTDYLIASPTEVISDGFPYAQIIEPMFSINKNYQKIASSFYDYYNAMSGEYKSATIAMTKCSEMNNLATATNKIIGAHASVVSTFVSSGIQLYDRENSVNNHFAYDFGHFIESIATPSEWTAFQKQLDATVVYKKTTDYFINLKIDSNHFSGIGAYIPKAAQPKIYSSFFKSLSWYNAAGWNQVSWYWE</sequence>
<dbReference type="Proteomes" id="UP000184509">
    <property type="component" value="Unassembled WGS sequence"/>
</dbReference>
<dbReference type="PANTHER" id="PTHR37835">
    <property type="entry name" value="ALPHA-CLOSTRIPAIN"/>
    <property type="match status" value="1"/>
</dbReference>
<evidence type="ECO:0000313" key="3">
    <source>
        <dbReference type="Proteomes" id="UP000184509"/>
    </source>
</evidence>
<dbReference type="PANTHER" id="PTHR37835:SF1">
    <property type="entry name" value="ALPHA-CLOSTRIPAIN"/>
    <property type="match status" value="1"/>
</dbReference>
<gene>
    <name evidence="2" type="ORF">SAMN05444405_11345</name>
</gene>
<protein>
    <recommendedName>
        <fullName evidence="4">Clostripain</fullName>
    </recommendedName>
</protein>
<feature type="chain" id="PRO_5012070167" description="Clostripain" evidence="1">
    <location>
        <begin position="20"/>
        <end position="391"/>
    </location>
</feature>
<feature type="signal peptide" evidence="1">
    <location>
        <begin position="1"/>
        <end position="19"/>
    </location>
</feature>
<proteinExistence type="predicted"/>
<organism evidence="2 3">
    <name type="scientific">Bacteroides luti</name>
    <dbReference type="NCBI Taxonomy" id="1297750"/>
    <lineage>
        <taxon>Bacteria</taxon>
        <taxon>Pseudomonadati</taxon>
        <taxon>Bacteroidota</taxon>
        <taxon>Bacteroidia</taxon>
        <taxon>Bacteroidales</taxon>
        <taxon>Bacteroidaceae</taxon>
        <taxon>Bacteroides</taxon>
    </lineage>
</organism>
<dbReference type="Pfam" id="PF03415">
    <property type="entry name" value="Peptidase_C11"/>
    <property type="match status" value="1"/>
</dbReference>
<dbReference type="Gene3D" id="3.40.50.11970">
    <property type="match status" value="1"/>
</dbReference>
<dbReference type="RefSeq" id="WP_073402796.1">
    <property type="nucleotide sequence ID" value="NZ_FQTV01000013.1"/>
</dbReference>
<evidence type="ECO:0008006" key="4">
    <source>
        <dbReference type="Google" id="ProtNLM"/>
    </source>
</evidence>
<dbReference type="OrthoDB" id="5507507at2"/>
<accession>A0A1M5E829</accession>
<evidence type="ECO:0000256" key="1">
    <source>
        <dbReference type="SAM" id="SignalP"/>
    </source>
</evidence>